<dbReference type="AlphaFoldDB" id="A0A7D3VWY3"/>
<accession>A0A7D3VWY3</accession>
<dbReference type="PANTHER" id="PTHR34075">
    <property type="entry name" value="BLR3430 PROTEIN"/>
    <property type="match status" value="1"/>
</dbReference>
<keyword evidence="5" id="KW-1185">Reference proteome</keyword>
<dbReference type="Pfam" id="PF01796">
    <property type="entry name" value="OB_ChsH2_C"/>
    <property type="match status" value="1"/>
</dbReference>
<evidence type="ECO:0000313" key="4">
    <source>
        <dbReference type="EMBL" id="QKG25815.1"/>
    </source>
</evidence>
<dbReference type="Gene3D" id="6.10.30.10">
    <property type="match status" value="1"/>
</dbReference>
<dbReference type="RefSeq" id="WP_246342416.1">
    <property type="nucleotide sequence ID" value="NZ_CP053892.1"/>
</dbReference>
<organism evidence="4 5">
    <name type="scientific">Actinomadura verrucosospora</name>
    <dbReference type="NCBI Taxonomy" id="46165"/>
    <lineage>
        <taxon>Bacteria</taxon>
        <taxon>Bacillati</taxon>
        <taxon>Actinomycetota</taxon>
        <taxon>Actinomycetes</taxon>
        <taxon>Streptosporangiales</taxon>
        <taxon>Thermomonosporaceae</taxon>
        <taxon>Actinomadura</taxon>
    </lineage>
</organism>
<dbReference type="Gene3D" id="3.10.129.10">
    <property type="entry name" value="Hotdog Thioesterase"/>
    <property type="match status" value="2"/>
</dbReference>
<dbReference type="PANTHER" id="PTHR34075:SF5">
    <property type="entry name" value="BLR3430 PROTEIN"/>
    <property type="match status" value="1"/>
</dbReference>
<dbReference type="InterPro" id="IPR052513">
    <property type="entry name" value="Thioester_dehydratase-like"/>
</dbReference>
<dbReference type="SUPFAM" id="SSF50249">
    <property type="entry name" value="Nucleic acid-binding proteins"/>
    <property type="match status" value="1"/>
</dbReference>
<feature type="domain" description="ChsH2 rubredoxin-like zinc ribbon" evidence="3">
    <location>
        <begin position="182"/>
        <end position="214"/>
    </location>
</feature>
<evidence type="ECO:0000259" key="3">
    <source>
        <dbReference type="Pfam" id="PF12172"/>
    </source>
</evidence>
<dbReference type="Proteomes" id="UP000501240">
    <property type="component" value="Chromosome"/>
</dbReference>
<gene>
    <name evidence="4" type="ORF">ACTIVE_7467</name>
</gene>
<dbReference type="InterPro" id="IPR029069">
    <property type="entry name" value="HotDog_dom_sf"/>
</dbReference>
<dbReference type="InterPro" id="IPR002878">
    <property type="entry name" value="ChsH2_C"/>
</dbReference>
<evidence type="ECO:0000256" key="1">
    <source>
        <dbReference type="SAM" id="MobiDB-lite"/>
    </source>
</evidence>
<dbReference type="SUPFAM" id="SSF54637">
    <property type="entry name" value="Thioesterase/thiol ester dehydrase-isomerase"/>
    <property type="match status" value="2"/>
</dbReference>
<sequence length="450" mass="48404">MHDELMALAGRLAAAGERPPLPCPDPVNAAMIRNWTQALGDTGTWDDVAPPAMIQVWSMPGLVRRPDQKGAADGVLAMLDEAGYTGIVATNCDQVYDRCVKVGEQLSTRMRFGGVTGPKRTAMGEGYFVTWYQSWYDENDERVAEMLFRVLKFKPGARPAAAGTGGKYPLRPAIGKDTAFFWDGVNAGELRIQRCADCGTLRHPPGPMCPRCHSLNRDHVVASGRGVVHSYVVHHHPPFPGRTPPYAVAVVELEEGVRIVGNVNGCPPGEVRVGMPVRLVFERMDDELVLPQWTPADAPPPAPPAAPAATVEEPASGALRIELTPTFIISTAIATRDFMPVHHDPAQARAQGSKDIFVNILTSIGLVQRFALETVRDATPESIEVRLGAPAYAGDTLTLTGDRVDERTLRVRGAVSLGDHLTATVRFRAVRGGSTPHTPRAGSAGIEEAG</sequence>
<dbReference type="InterPro" id="IPR022002">
    <property type="entry name" value="ChsH2_Znr"/>
</dbReference>
<evidence type="ECO:0000313" key="5">
    <source>
        <dbReference type="Proteomes" id="UP000501240"/>
    </source>
</evidence>
<evidence type="ECO:0000259" key="2">
    <source>
        <dbReference type="Pfam" id="PF01796"/>
    </source>
</evidence>
<proteinExistence type="predicted"/>
<protein>
    <recommendedName>
        <fullName evidence="6">Protein dehydratase</fullName>
    </recommendedName>
</protein>
<dbReference type="EMBL" id="CP053892">
    <property type="protein sequence ID" value="QKG25815.1"/>
    <property type="molecule type" value="Genomic_DNA"/>
</dbReference>
<reference evidence="4 5" key="1">
    <citation type="submission" date="2020-05" db="EMBL/GenBank/DDBJ databases">
        <title>Actinomadura verrucosospora NRRL-B18236 (PFL_A860) Genome sequencing and assembly.</title>
        <authorList>
            <person name="Samborskyy M."/>
        </authorList>
    </citation>
    <scope>NUCLEOTIDE SEQUENCE [LARGE SCALE GENOMIC DNA]</scope>
    <source>
        <strain evidence="4 5">NRRL:B18236</strain>
    </source>
</reference>
<feature type="region of interest" description="Disordered" evidence="1">
    <location>
        <begin position="430"/>
        <end position="450"/>
    </location>
</feature>
<dbReference type="Pfam" id="PF12172">
    <property type="entry name" value="zf-ChsH2"/>
    <property type="match status" value="1"/>
</dbReference>
<evidence type="ECO:0008006" key="6">
    <source>
        <dbReference type="Google" id="ProtNLM"/>
    </source>
</evidence>
<dbReference type="InterPro" id="IPR012340">
    <property type="entry name" value="NA-bd_OB-fold"/>
</dbReference>
<feature type="domain" description="ChsH2 C-terminal OB-fold" evidence="2">
    <location>
        <begin position="220"/>
        <end position="282"/>
    </location>
</feature>
<name>A0A7D3VWY3_ACTVE</name>